<feature type="region of interest" description="Disordered" evidence="1">
    <location>
        <begin position="292"/>
        <end position="341"/>
    </location>
</feature>
<feature type="compositionally biased region" description="Basic and acidic residues" evidence="1">
    <location>
        <begin position="96"/>
        <end position="105"/>
    </location>
</feature>
<name>A0A484DLX8_PERFV</name>
<feature type="compositionally biased region" description="Basic residues" evidence="1">
    <location>
        <begin position="57"/>
        <end position="67"/>
    </location>
</feature>
<dbReference type="Proteomes" id="UP000295070">
    <property type="component" value="Chromosome 2"/>
</dbReference>
<feature type="compositionally biased region" description="Low complexity" evidence="1">
    <location>
        <begin position="70"/>
        <end position="80"/>
    </location>
</feature>
<feature type="region of interest" description="Disordered" evidence="1">
    <location>
        <begin position="221"/>
        <end position="260"/>
    </location>
</feature>
<comment type="caution">
    <text evidence="2">The sequence shown here is derived from an EMBL/GenBank/DDBJ whole genome shotgun (WGS) entry which is preliminary data.</text>
</comment>
<accession>A0A484DLX8</accession>
<keyword evidence="3" id="KW-1185">Reference proteome</keyword>
<dbReference type="AlphaFoldDB" id="A0A484DLX8"/>
<dbReference type="EMBL" id="SCKG01000002">
    <property type="protein sequence ID" value="TDH16202.1"/>
    <property type="molecule type" value="Genomic_DNA"/>
</dbReference>
<proteinExistence type="predicted"/>
<feature type="compositionally biased region" description="Basic and acidic residues" evidence="1">
    <location>
        <begin position="243"/>
        <end position="259"/>
    </location>
</feature>
<feature type="compositionally biased region" description="Basic residues" evidence="1">
    <location>
        <begin position="148"/>
        <end position="179"/>
    </location>
</feature>
<sequence length="341" mass="37041">MLPKRPVVLMCCVFTSNLKLPLLFQADPTKVETVHDVLARAAAKGLLGGIIPEQSKTTKKGKSKKNRLASPSSKPSSPSSQERQTGRELVNGVAPSEHEEKKGECGEEGEEEDKGGKRGKKTRGLKGSKPKVKRRPKQTNRTTTVLKHYPKSHKKKSAKRKVNQSHLKRRLTKSKPRRIPRLTLTLMSSEKPSNHLSPITALAHKLSKNATITSQQTVFSTFSPASPAPPAAPHAASKQVQKHNTEPERAAKTLKDGAKPENLFKAGGKVIRPKIEVATEDVLKPADFVLPPISSPSSSSVSSRSGSSLCQRRSRTSHSQLAQTSASSSVSLPGLYKDHLH</sequence>
<dbReference type="STRING" id="8167.A0A484DLX8"/>
<gene>
    <name evidence="2" type="ORF">EPR50_G00017200</name>
</gene>
<feature type="compositionally biased region" description="Low complexity" evidence="1">
    <location>
        <begin position="295"/>
        <end position="311"/>
    </location>
</feature>
<feature type="compositionally biased region" description="Polar residues" evidence="1">
    <location>
        <begin position="317"/>
        <end position="331"/>
    </location>
</feature>
<evidence type="ECO:0000313" key="2">
    <source>
        <dbReference type="EMBL" id="TDH16202.1"/>
    </source>
</evidence>
<feature type="compositionally biased region" description="Basic residues" evidence="1">
    <location>
        <begin position="117"/>
        <end position="138"/>
    </location>
</feature>
<organism evidence="2 3">
    <name type="scientific">Perca flavescens</name>
    <name type="common">American yellow perch</name>
    <name type="synonym">Morone flavescens</name>
    <dbReference type="NCBI Taxonomy" id="8167"/>
    <lineage>
        <taxon>Eukaryota</taxon>
        <taxon>Metazoa</taxon>
        <taxon>Chordata</taxon>
        <taxon>Craniata</taxon>
        <taxon>Vertebrata</taxon>
        <taxon>Euteleostomi</taxon>
        <taxon>Actinopterygii</taxon>
        <taxon>Neopterygii</taxon>
        <taxon>Teleostei</taxon>
        <taxon>Neoteleostei</taxon>
        <taxon>Acanthomorphata</taxon>
        <taxon>Eupercaria</taxon>
        <taxon>Perciformes</taxon>
        <taxon>Percoidei</taxon>
        <taxon>Percidae</taxon>
        <taxon>Percinae</taxon>
        <taxon>Perca</taxon>
    </lineage>
</organism>
<protein>
    <submittedName>
        <fullName evidence="2">Uncharacterized protein</fullName>
    </submittedName>
</protein>
<feature type="region of interest" description="Disordered" evidence="1">
    <location>
        <begin position="53"/>
        <end position="179"/>
    </location>
</feature>
<reference evidence="2 3" key="1">
    <citation type="submission" date="2019-01" db="EMBL/GenBank/DDBJ databases">
        <title>A chromosome-scale genome assembly of the yellow perch, Perca flavescens.</title>
        <authorList>
            <person name="Feron R."/>
            <person name="Morvezen R."/>
            <person name="Bestin A."/>
            <person name="Haffray P."/>
            <person name="Klopp C."/>
            <person name="Zahm M."/>
            <person name="Cabau C."/>
            <person name="Roques C."/>
            <person name="Donnadieu C."/>
            <person name="Bouchez O."/>
            <person name="Christie M."/>
            <person name="Larson W."/>
            <person name="Guiguen Y."/>
        </authorList>
    </citation>
    <scope>NUCLEOTIDE SEQUENCE [LARGE SCALE GENOMIC DNA]</scope>
    <source>
        <strain evidence="2">YP-PL-M2</strain>
        <tissue evidence="2">Blood</tissue>
    </source>
</reference>
<evidence type="ECO:0000256" key="1">
    <source>
        <dbReference type="SAM" id="MobiDB-lite"/>
    </source>
</evidence>
<evidence type="ECO:0000313" key="3">
    <source>
        <dbReference type="Proteomes" id="UP000295070"/>
    </source>
</evidence>